<dbReference type="Proteomes" id="UP000018201">
    <property type="component" value="Unassembled WGS sequence"/>
</dbReference>
<reference evidence="1" key="2">
    <citation type="submission" date="2013-10" db="EMBL/GenBank/DDBJ databases">
        <authorList>
            <person name="Aslett M."/>
        </authorList>
    </citation>
    <scope>NUCLEOTIDE SEQUENCE [LARGE SCALE GENOMIC DNA]</scope>
    <source>
        <strain evidence="1">Houghton</strain>
    </source>
</reference>
<evidence type="ECO:0000313" key="2">
    <source>
        <dbReference type="Proteomes" id="UP000018201"/>
    </source>
</evidence>
<proteinExistence type="predicted"/>
<keyword evidence="2" id="KW-1185">Reference proteome</keyword>
<gene>
    <name evidence="1" type="ORF">EPH_0057320</name>
</gene>
<organism evidence="1 2">
    <name type="scientific">Eimeria praecox</name>
    <dbReference type="NCBI Taxonomy" id="51316"/>
    <lineage>
        <taxon>Eukaryota</taxon>
        <taxon>Sar</taxon>
        <taxon>Alveolata</taxon>
        <taxon>Apicomplexa</taxon>
        <taxon>Conoidasida</taxon>
        <taxon>Coccidia</taxon>
        <taxon>Eucoccidiorida</taxon>
        <taxon>Eimeriorina</taxon>
        <taxon>Eimeriidae</taxon>
        <taxon>Eimeria</taxon>
    </lineage>
</organism>
<reference evidence="1" key="1">
    <citation type="submission" date="2013-10" db="EMBL/GenBank/DDBJ databases">
        <title>Genomic analysis of the causative agents of coccidiosis in chickens.</title>
        <authorList>
            <person name="Reid A.J."/>
            <person name="Blake D."/>
            <person name="Billington K."/>
            <person name="Browne H."/>
            <person name="Dunn M."/>
            <person name="Hung S."/>
            <person name="Kawahara F."/>
            <person name="Miranda-Saavedra D."/>
            <person name="Mourier T."/>
            <person name="Nagra H."/>
            <person name="Otto T.D."/>
            <person name="Rawlings N."/>
            <person name="Sanchez A."/>
            <person name="Sanders M."/>
            <person name="Subramaniam C."/>
            <person name="Tay Y."/>
            <person name="Dear P."/>
            <person name="Doerig C."/>
            <person name="Gruber A."/>
            <person name="Parkinson J."/>
            <person name="Shirley M."/>
            <person name="Wan K.L."/>
            <person name="Berriman M."/>
            <person name="Tomley F."/>
            <person name="Pain A."/>
        </authorList>
    </citation>
    <scope>NUCLEOTIDE SEQUENCE [LARGE SCALE GENOMIC DNA]</scope>
    <source>
        <strain evidence="1">Houghton</strain>
    </source>
</reference>
<protein>
    <submittedName>
        <fullName evidence="1">Uncharacterized protein</fullName>
    </submittedName>
</protein>
<dbReference type="AlphaFoldDB" id="U6GYN0"/>
<dbReference type="EMBL" id="HG692739">
    <property type="protein sequence ID" value="CDI84338.1"/>
    <property type="molecule type" value="Genomic_DNA"/>
</dbReference>
<name>U6GYN0_9EIME</name>
<dbReference type="VEuPathDB" id="ToxoDB:EPH_0057320"/>
<sequence length="217" mass="22202">MLDGYRVGYPATSKAGAEEVRVRAELKACGEWHMGLTLIDELQHTQATGGAFRDAQGTGYMCGGLCMVFVGHTAASVCDVGLLSVRVGYPATSKEGAEEGLTLIDELQHTQATGGACKDAQGTGYMCGGLCVVVVGYSTARGSKRSSAGGACKDAHGTGYMCGGLCVVVVGYSTASVCDAGLLSVRVGYPATSKESAEEVRVRAELKASGGNHMVDG</sequence>
<evidence type="ECO:0000313" key="1">
    <source>
        <dbReference type="EMBL" id="CDI84338.1"/>
    </source>
</evidence>
<accession>U6GYN0</accession>